<proteinExistence type="predicted"/>
<gene>
    <name evidence="1" type="ORF">PXEA_LOCUS11602</name>
</gene>
<accession>A0A3S5FDD5</accession>
<name>A0A3S5FDD5_9PLAT</name>
<dbReference type="AlphaFoldDB" id="A0A3S5FDD5"/>
<comment type="caution">
    <text evidence="1">The sequence shown here is derived from an EMBL/GenBank/DDBJ whole genome shotgun (WGS) entry which is preliminary data.</text>
</comment>
<evidence type="ECO:0000313" key="1">
    <source>
        <dbReference type="EMBL" id="VEL18162.1"/>
    </source>
</evidence>
<organism evidence="1 2">
    <name type="scientific">Protopolystoma xenopodis</name>
    <dbReference type="NCBI Taxonomy" id="117903"/>
    <lineage>
        <taxon>Eukaryota</taxon>
        <taxon>Metazoa</taxon>
        <taxon>Spiralia</taxon>
        <taxon>Lophotrochozoa</taxon>
        <taxon>Platyhelminthes</taxon>
        <taxon>Monogenea</taxon>
        <taxon>Polyopisthocotylea</taxon>
        <taxon>Polystomatidea</taxon>
        <taxon>Polystomatidae</taxon>
        <taxon>Protopolystoma</taxon>
    </lineage>
</organism>
<dbReference type="Proteomes" id="UP000784294">
    <property type="component" value="Unassembled WGS sequence"/>
</dbReference>
<reference evidence="1" key="1">
    <citation type="submission" date="2018-11" db="EMBL/GenBank/DDBJ databases">
        <authorList>
            <consortium name="Pathogen Informatics"/>
        </authorList>
    </citation>
    <scope>NUCLEOTIDE SEQUENCE</scope>
</reference>
<sequence>MCKCEPDGCTTPVGSFRPLAVCSQLVDTLTETFLVLLATIEKVTQLAGILFGRETLLMSLRQSLRQALFLLHVSLTVAMQAFRRGEEAFRRTDLNWSTKKGEK</sequence>
<keyword evidence="2" id="KW-1185">Reference proteome</keyword>
<dbReference type="EMBL" id="CAAALY010035891">
    <property type="protein sequence ID" value="VEL18162.1"/>
    <property type="molecule type" value="Genomic_DNA"/>
</dbReference>
<evidence type="ECO:0000313" key="2">
    <source>
        <dbReference type="Proteomes" id="UP000784294"/>
    </source>
</evidence>
<protein>
    <submittedName>
        <fullName evidence="1">Uncharacterized protein</fullName>
    </submittedName>
</protein>